<evidence type="ECO:0000256" key="1">
    <source>
        <dbReference type="SAM" id="MobiDB-lite"/>
    </source>
</evidence>
<evidence type="ECO:0000313" key="4">
    <source>
        <dbReference type="Proteomes" id="UP000501690"/>
    </source>
</evidence>
<dbReference type="AlphaFoldDB" id="A0A4D6LSA8"/>
<dbReference type="InterPro" id="IPR012340">
    <property type="entry name" value="NA-bd_OB-fold"/>
</dbReference>
<dbReference type="InterPro" id="IPR007199">
    <property type="entry name" value="Rep_factor-A_N"/>
</dbReference>
<dbReference type="GO" id="GO:0006260">
    <property type="term" value="P:DNA replication"/>
    <property type="evidence" value="ECO:0007669"/>
    <property type="project" value="InterPro"/>
</dbReference>
<dbReference type="EMBL" id="CP039348">
    <property type="protein sequence ID" value="QCD91228.1"/>
    <property type="molecule type" value="Genomic_DNA"/>
</dbReference>
<accession>A0A4D6LSA8</accession>
<evidence type="ECO:0000259" key="2">
    <source>
        <dbReference type="Pfam" id="PF04057"/>
    </source>
</evidence>
<proteinExistence type="predicted"/>
<organism evidence="3 4">
    <name type="scientific">Vigna unguiculata</name>
    <name type="common">Cowpea</name>
    <dbReference type="NCBI Taxonomy" id="3917"/>
    <lineage>
        <taxon>Eukaryota</taxon>
        <taxon>Viridiplantae</taxon>
        <taxon>Streptophyta</taxon>
        <taxon>Embryophyta</taxon>
        <taxon>Tracheophyta</taxon>
        <taxon>Spermatophyta</taxon>
        <taxon>Magnoliopsida</taxon>
        <taxon>eudicotyledons</taxon>
        <taxon>Gunneridae</taxon>
        <taxon>Pentapetalae</taxon>
        <taxon>rosids</taxon>
        <taxon>fabids</taxon>
        <taxon>Fabales</taxon>
        <taxon>Fabaceae</taxon>
        <taxon>Papilionoideae</taxon>
        <taxon>50 kb inversion clade</taxon>
        <taxon>NPAAA clade</taxon>
        <taxon>indigoferoid/millettioid clade</taxon>
        <taxon>Phaseoleae</taxon>
        <taxon>Vigna</taxon>
    </lineage>
</organism>
<dbReference type="Pfam" id="PF04057">
    <property type="entry name" value="Rep-A_N"/>
    <property type="match status" value="1"/>
</dbReference>
<dbReference type="GO" id="GO:0005634">
    <property type="term" value="C:nucleus"/>
    <property type="evidence" value="ECO:0007669"/>
    <property type="project" value="InterPro"/>
</dbReference>
<evidence type="ECO:0000313" key="3">
    <source>
        <dbReference type="EMBL" id="QCD91228.1"/>
    </source>
</evidence>
<name>A0A4D6LSA8_VIGUN</name>
<keyword evidence="4" id="KW-1185">Reference proteome</keyword>
<dbReference type="Proteomes" id="UP000501690">
    <property type="component" value="Linkage Group LG4"/>
</dbReference>
<protein>
    <submittedName>
        <fullName evidence="3">Nucleic acid-binding</fullName>
    </submittedName>
</protein>
<sequence>MVAGSLTPETIKKICNGDCSGEPVLQVIDMKPMKHSEEERASNSNKYRLLLSHG</sequence>
<feature type="domain" description="Replication factor-A protein 1 N-terminal" evidence="2">
    <location>
        <begin position="6"/>
        <end position="54"/>
    </location>
</feature>
<dbReference type="GO" id="GO:0003677">
    <property type="term" value="F:DNA binding"/>
    <property type="evidence" value="ECO:0007669"/>
    <property type="project" value="InterPro"/>
</dbReference>
<dbReference type="Gene3D" id="2.40.50.140">
    <property type="entry name" value="Nucleic acid-binding proteins"/>
    <property type="match status" value="1"/>
</dbReference>
<feature type="region of interest" description="Disordered" evidence="1">
    <location>
        <begin position="34"/>
        <end position="54"/>
    </location>
</feature>
<reference evidence="3 4" key="1">
    <citation type="submission" date="2019-04" db="EMBL/GenBank/DDBJ databases">
        <title>An improved genome assembly and genetic linkage map for asparagus bean, Vigna unguiculata ssp. sesquipedialis.</title>
        <authorList>
            <person name="Xia Q."/>
            <person name="Zhang R."/>
            <person name="Dong Y."/>
        </authorList>
    </citation>
    <scope>NUCLEOTIDE SEQUENCE [LARGE SCALE GENOMIC DNA]</scope>
    <source>
        <tissue evidence="3">Leaf</tissue>
    </source>
</reference>
<gene>
    <name evidence="3" type="ORF">DEO72_LG4g2193</name>
</gene>